<evidence type="ECO:0000313" key="5">
    <source>
        <dbReference type="EMBL" id="CAK85504.1"/>
    </source>
</evidence>
<dbReference type="GO" id="GO:0008234">
    <property type="term" value="F:cysteine-type peptidase activity"/>
    <property type="evidence" value="ECO:0007669"/>
    <property type="project" value="InterPro"/>
</dbReference>
<dbReference type="OMA" id="ICRECKQ"/>
<feature type="domain" description="Ubiquitin-like protease family profile" evidence="4">
    <location>
        <begin position="272"/>
        <end position="454"/>
    </location>
</feature>
<dbReference type="InParanoid" id="A0DR37"/>
<dbReference type="Pfam" id="PF02902">
    <property type="entry name" value="Peptidase_C48"/>
    <property type="match status" value="1"/>
</dbReference>
<keyword evidence="3" id="KW-0378">Hydrolase</keyword>
<dbReference type="OrthoDB" id="5065855at2759"/>
<accession>A0DR37</accession>
<name>A0DR37_PARTE</name>
<keyword evidence="2" id="KW-0645">Protease</keyword>
<evidence type="ECO:0000259" key="4">
    <source>
        <dbReference type="PROSITE" id="PS50600"/>
    </source>
</evidence>
<dbReference type="AlphaFoldDB" id="A0DR37"/>
<dbReference type="GeneID" id="5038686"/>
<evidence type="ECO:0000256" key="3">
    <source>
        <dbReference type="ARBA" id="ARBA00022801"/>
    </source>
</evidence>
<dbReference type="GO" id="GO:0006508">
    <property type="term" value="P:proteolysis"/>
    <property type="evidence" value="ECO:0007669"/>
    <property type="project" value="UniProtKB-KW"/>
</dbReference>
<proteinExistence type="inferred from homology"/>
<dbReference type="SUPFAM" id="SSF54001">
    <property type="entry name" value="Cysteine proteinases"/>
    <property type="match status" value="1"/>
</dbReference>
<dbReference type="HOGENOM" id="CLU_526269_0_0_1"/>
<dbReference type="RefSeq" id="XP_001452901.1">
    <property type="nucleotide sequence ID" value="XM_001452864.1"/>
</dbReference>
<dbReference type="InterPro" id="IPR003653">
    <property type="entry name" value="Peptidase_C48_C"/>
</dbReference>
<evidence type="ECO:0000256" key="1">
    <source>
        <dbReference type="ARBA" id="ARBA00005234"/>
    </source>
</evidence>
<comment type="similarity">
    <text evidence="1">Belongs to the peptidase C48 family.</text>
</comment>
<gene>
    <name evidence="5" type="ORF">GSPATT00002905001</name>
</gene>
<sequence>MYILMTPTMQKLNSLLDSYKAYRVKSEQELGERYNLFQQAINEKHSEQLFLLNSKYNGLYEKICRECKQSNKTFKISFLIKDQDFKLFIYINEYDAPRTIEFQPLNSLRKITKTIYKVVHIENQFDLPKVNLPKDEQNKQGNFDYFGESLLLLPNQNILKGRFSETGIPIQIPTKVIYNGNNCFELNFAIEKYIPNINTLMMQSQYKGEINDRLAPVGEGTFSNPNYKISAVFRDGFYQGQVKIVTLPENTIKCVTRDNEKTVLPICYQADNSIDYYVFQTIFEGRWINQKVIDYYLYYASSEIIRLHECDNIGDSKYQNYVINSCDSADIFSSDIFEQQYYSKEFWMSYQKKYNIDINNNKNRYIFALNIGRSHFVVLVLEQNQKEEGTIYLLDSIPNHFTEHQQEVAIKNINDLFPRIKITDKRKLNRIKDIEQQRNGYDCGIHCIYNSLLVLKEWKKDMNQIDFEIRKEEIKKEALEIKVDQKKNDDYKDKKKISKLRRHIYFTMVNNQAHWLHY</sequence>
<evidence type="ECO:0000313" key="6">
    <source>
        <dbReference type="Proteomes" id="UP000000600"/>
    </source>
</evidence>
<organism evidence="5 6">
    <name type="scientific">Paramecium tetraurelia</name>
    <dbReference type="NCBI Taxonomy" id="5888"/>
    <lineage>
        <taxon>Eukaryota</taxon>
        <taxon>Sar</taxon>
        <taxon>Alveolata</taxon>
        <taxon>Ciliophora</taxon>
        <taxon>Intramacronucleata</taxon>
        <taxon>Oligohymenophorea</taxon>
        <taxon>Peniculida</taxon>
        <taxon>Parameciidae</taxon>
        <taxon>Paramecium</taxon>
    </lineage>
</organism>
<dbReference type="EMBL" id="CT868540">
    <property type="protein sequence ID" value="CAK85504.1"/>
    <property type="molecule type" value="Genomic_DNA"/>
</dbReference>
<dbReference type="Gene3D" id="3.40.395.10">
    <property type="entry name" value="Adenoviral Proteinase, Chain A"/>
    <property type="match status" value="1"/>
</dbReference>
<keyword evidence="6" id="KW-1185">Reference proteome</keyword>
<reference evidence="5 6" key="1">
    <citation type="journal article" date="2006" name="Nature">
        <title>Global trends of whole-genome duplications revealed by the ciliate Paramecium tetraurelia.</title>
        <authorList>
            <consortium name="Genoscope"/>
            <person name="Aury J.-M."/>
            <person name="Jaillon O."/>
            <person name="Duret L."/>
            <person name="Noel B."/>
            <person name="Jubin C."/>
            <person name="Porcel B.M."/>
            <person name="Segurens B."/>
            <person name="Daubin V."/>
            <person name="Anthouard V."/>
            <person name="Aiach N."/>
            <person name="Arnaiz O."/>
            <person name="Billaut A."/>
            <person name="Beisson J."/>
            <person name="Blanc I."/>
            <person name="Bouhouche K."/>
            <person name="Camara F."/>
            <person name="Duharcourt S."/>
            <person name="Guigo R."/>
            <person name="Gogendeau D."/>
            <person name="Katinka M."/>
            <person name="Keller A.-M."/>
            <person name="Kissmehl R."/>
            <person name="Klotz C."/>
            <person name="Koll F."/>
            <person name="Le Moue A."/>
            <person name="Lepere C."/>
            <person name="Malinsky S."/>
            <person name="Nowacki M."/>
            <person name="Nowak J.K."/>
            <person name="Plattner H."/>
            <person name="Poulain J."/>
            <person name="Ruiz F."/>
            <person name="Serrano V."/>
            <person name="Zagulski M."/>
            <person name="Dessen P."/>
            <person name="Betermier M."/>
            <person name="Weissenbach J."/>
            <person name="Scarpelli C."/>
            <person name="Schachter V."/>
            <person name="Sperling L."/>
            <person name="Meyer E."/>
            <person name="Cohen J."/>
            <person name="Wincker P."/>
        </authorList>
    </citation>
    <scope>NUCLEOTIDE SEQUENCE [LARGE SCALE GENOMIC DNA]</scope>
    <source>
        <strain evidence="5 6">Stock d4-2</strain>
    </source>
</reference>
<protein>
    <recommendedName>
        <fullName evidence="4">Ubiquitin-like protease family profile domain-containing protein</fullName>
    </recommendedName>
</protein>
<evidence type="ECO:0000256" key="2">
    <source>
        <dbReference type="ARBA" id="ARBA00022670"/>
    </source>
</evidence>
<dbReference type="KEGG" id="ptm:GSPATT00002905001"/>
<dbReference type="Proteomes" id="UP000000600">
    <property type="component" value="Unassembled WGS sequence"/>
</dbReference>
<dbReference type="PROSITE" id="PS50600">
    <property type="entry name" value="ULP_PROTEASE"/>
    <property type="match status" value="1"/>
</dbReference>
<dbReference type="InterPro" id="IPR038765">
    <property type="entry name" value="Papain-like_cys_pep_sf"/>
</dbReference>